<name>A0A0A9BZ52_ARUDO</name>
<protein>
    <submittedName>
        <fullName evidence="1">Uncharacterized protein</fullName>
    </submittedName>
</protein>
<reference evidence="1" key="1">
    <citation type="submission" date="2014-09" db="EMBL/GenBank/DDBJ databases">
        <authorList>
            <person name="Magalhaes I.L.F."/>
            <person name="Oliveira U."/>
            <person name="Santos F.R."/>
            <person name="Vidigal T.H.D.A."/>
            <person name="Brescovit A.D."/>
            <person name="Santos A.J."/>
        </authorList>
    </citation>
    <scope>NUCLEOTIDE SEQUENCE</scope>
    <source>
        <tissue evidence="1">Shoot tissue taken approximately 20 cm above the soil surface</tissue>
    </source>
</reference>
<accession>A0A0A9BZ52</accession>
<dbReference type="AlphaFoldDB" id="A0A0A9BZ52"/>
<reference evidence="1" key="2">
    <citation type="journal article" date="2015" name="Data Brief">
        <title>Shoot transcriptome of the giant reed, Arundo donax.</title>
        <authorList>
            <person name="Barrero R.A."/>
            <person name="Guerrero F.D."/>
            <person name="Moolhuijzen P."/>
            <person name="Goolsby J.A."/>
            <person name="Tidwell J."/>
            <person name="Bellgard S.E."/>
            <person name="Bellgard M.I."/>
        </authorList>
    </citation>
    <scope>NUCLEOTIDE SEQUENCE</scope>
    <source>
        <tissue evidence="1">Shoot tissue taken approximately 20 cm above the soil surface</tissue>
    </source>
</reference>
<organism evidence="1">
    <name type="scientific">Arundo donax</name>
    <name type="common">Giant reed</name>
    <name type="synonym">Donax arundinaceus</name>
    <dbReference type="NCBI Taxonomy" id="35708"/>
    <lineage>
        <taxon>Eukaryota</taxon>
        <taxon>Viridiplantae</taxon>
        <taxon>Streptophyta</taxon>
        <taxon>Embryophyta</taxon>
        <taxon>Tracheophyta</taxon>
        <taxon>Spermatophyta</taxon>
        <taxon>Magnoliopsida</taxon>
        <taxon>Liliopsida</taxon>
        <taxon>Poales</taxon>
        <taxon>Poaceae</taxon>
        <taxon>PACMAD clade</taxon>
        <taxon>Arundinoideae</taxon>
        <taxon>Arundineae</taxon>
        <taxon>Arundo</taxon>
    </lineage>
</organism>
<evidence type="ECO:0000313" key="1">
    <source>
        <dbReference type="EMBL" id="JAD69334.1"/>
    </source>
</evidence>
<dbReference type="EMBL" id="GBRH01228561">
    <property type="protein sequence ID" value="JAD69334.1"/>
    <property type="molecule type" value="Transcribed_RNA"/>
</dbReference>
<sequence>MHCGLTKPKEEPIHVIPDIKYLLFLQTIDSCVRRQRLLEITVPPSTY</sequence>
<proteinExistence type="predicted"/>